<reference evidence="3 4" key="1">
    <citation type="journal article" date="2018" name="Sci. Rep.">
        <title>Raphidocelis subcapitata (=Pseudokirchneriella subcapitata) provides an insight into genome evolution and environmental adaptations in the Sphaeropleales.</title>
        <authorList>
            <person name="Suzuki S."/>
            <person name="Yamaguchi H."/>
            <person name="Nakajima N."/>
            <person name="Kawachi M."/>
        </authorList>
    </citation>
    <scope>NUCLEOTIDE SEQUENCE [LARGE SCALE GENOMIC DNA]</scope>
    <source>
        <strain evidence="3 4">NIES-35</strain>
    </source>
</reference>
<proteinExistence type="predicted"/>
<sequence>MARRPALPALVLLAALLAGAAAPGAARALLEDAAPKPGSGLTALSNALQQAAQSQRARAAELAKPAAAAAAAADKRAAAGPPSVQPRQAVGPGVGVSPEEITFTFTFNPKLNLDPSLGLTPLSLSPSGTLSAGGLALTLERALAASSVLSPRAALASEGALTLPGTSLTVEGGENSKTVKAPSNSITVEQPKAEAAAGPASLLPLPPLVQLLSNLRPGVMAKPASP</sequence>
<name>A0A2V0PAP1_9CHLO</name>
<keyword evidence="4" id="KW-1185">Reference proteome</keyword>
<accession>A0A2V0PAP1</accession>
<dbReference type="InParanoid" id="A0A2V0PAP1"/>
<evidence type="ECO:0000313" key="3">
    <source>
        <dbReference type="EMBL" id="GBF96924.1"/>
    </source>
</evidence>
<comment type="caution">
    <text evidence="3">The sequence shown here is derived from an EMBL/GenBank/DDBJ whole genome shotgun (WGS) entry which is preliminary data.</text>
</comment>
<dbReference type="EMBL" id="BDRX01000089">
    <property type="protein sequence ID" value="GBF96924.1"/>
    <property type="molecule type" value="Genomic_DNA"/>
</dbReference>
<dbReference type="Proteomes" id="UP000247498">
    <property type="component" value="Unassembled WGS sequence"/>
</dbReference>
<feature type="region of interest" description="Disordered" evidence="1">
    <location>
        <begin position="73"/>
        <end position="95"/>
    </location>
</feature>
<evidence type="ECO:0000256" key="1">
    <source>
        <dbReference type="SAM" id="MobiDB-lite"/>
    </source>
</evidence>
<organism evidence="3 4">
    <name type="scientific">Raphidocelis subcapitata</name>
    <dbReference type="NCBI Taxonomy" id="307507"/>
    <lineage>
        <taxon>Eukaryota</taxon>
        <taxon>Viridiplantae</taxon>
        <taxon>Chlorophyta</taxon>
        <taxon>core chlorophytes</taxon>
        <taxon>Chlorophyceae</taxon>
        <taxon>CS clade</taxon>
        <taxon>Sphaeropleales</taxon>
        <taxon>Selenastraceae</taxon>
        <taxon>Raphidocelis</taxon>
    </lineage>
</organism>
<dbReference type="AlphaFoldDB" id="A0A2V0PAP1"/>
<feature type="chain" id="PRO_5015922978" evidence="2">
    <location>
        <begin position="22"/>
        <end position="226"/>
    </location>
</feature>
<gene>
    <name evidence="3" type="ORF">Rsub_09004</name>
</gene>
<feature type="signal peptide" evidence="2">
    <location>
        <begin position="1"/>
        <end position="21"/>
    </location>
</feature>
<protein>
    <submittedName>
        <fullName evidence="3">Uncharacterized protein</fullName>
    </submittedName>
</protein>
<keyword evidence="2" id="KW-0732">Signal</keyword>
<evidence type="ECO:0000313" key="4">
    <source>
        <dbReference type="Proteomes" id="UP000247498"/>
    </source>
</evidence>
<evidence type="ECO:0000256" key="2">
    <source>
        <dbReference type="SAM" id="SignalP"/>
    </source>
</evidence>